<evidence type="ECO:0000313" key="4">
    <source>
        <dbReference type="Proteomes" id="UP001162640"/>
    </source>
</evidence>
<evidence type="ECO:0000256" key="2">
    <source>
        <dbReference type="SAM" id="Phobius"/>
    </source>
</evidence>
<keyword evidence="2" id="KW-0812">Transmembrane</keyword>
<comment type="caution">
    <text evidence="3">The sequence shown here is derived from an EMBL/GenBank/DDBJ whole genome shotgun (WGS) entry which is preliminary data.</text>
</comment>
<dbReference type="EMBL" id="BLQM01000012">
    <property type="protein sequence ID" value="GMH49913.1"/>
    <property type="molecule type" value="Genomic_DNA"/>
</dbReference>
<feature type="compositionally biased region" description="Basic residues" evidence="1">
    <location>
        <begin position="123"/>
        <end position="144"/>
    </location>
</feature>
<feature type="compositionally biased region" description="Basic and acidic residues" evidence="1">
    <location>
        <begin position="88"/>
        <end position="102"/>
    </location>
</feature>
<name>A0A9W6ZF30_9STRA</name>
<proteinExistence type="predicted"/>
<gene>
    <name evidence="3" type="ORF">TL16_g00650</name>
</gene>
<feature type="region of interest" description="Disordered" evidence="1">
    <location>
        <begin position="118"/>
        <end position="144"/>
    </location>
</feature>
<organism evidence="3 4">
    <name type="scientific">Triparma laevis f. inornata</name>
    <dbReference type="NCBI Taxonomy" id="1714386"/>
    <lineage>
        <taxon>Eukaryota</taxon>
        <taxon>Sar</taxon>
        <taxon>Stramenopiles</taxon>
        <taxon>Ochrophyta</taxon>
        <taxon>Bolidophyceae</taxon>
        <taxon>Parmales</taxon>
        <taxon>Triparmaceae</taxon>
        <taxon>Triparma</taxon>
    </lineage>
</organism>
<dbReference type="Proteomes" id="UP001162640">
    <property type="component" value="Unassembled WGS sequence"/>
</dbReference>
<feature type="region of interest" description="Disordered" evidence="1">
    <location>
        <begin position="80"/>
        <end position="102"/>
    </location>
</feature>
<dbReference type="AlphaFoldDB" id="A0A9W6ZF30"/>
<reference evidence="4" key="1">
    <citation type="journal article" date="2023" name="Commun. Biol.">
        <title>Genome analysis of Parmales, the sister group of diatoms, reveals the evolutionary specialization of diatoms from phago-mixotrophs to photoautotrophs.</title>
        <authorList>
            <person name="Ban H."/>
            <person name="Sato S."/>
            <person name="Yoshikawa S."/>
            <person name="Yamada K."/>
            <person name="Nakamura Y."/>
            <person name="Ichinomiya M."/>
            <person name="Sato N."/>
            <person name="Blanc-Mathieu R."/>
            <person name="Endo H."/>
            <person name="Kuwata A."/>
            <person name="Ogata H."/>
        </authorList>
    </citation>
    <scope>NUCLEOTIDE SEQUENCE [LARGE SCALE GENOMIC DNA]</scope>
</reference>
<evidence type="ECO:0000313" key="3">
    <source>
        <dbReference type="EMBL" id="GMH49913.1"/>
    </source>
</evidence>
<evidence type="ECO:0000256" key="1">
    <source>
        <dbReference type="SAM" id="MobiDB-lite"/>
    </source>
</evidence>
<feature type="transmembrane region" description="Helical" evidence="2">
    <location>
        <begin position="224"/>
        <end position="250"/>
    </location>
</feature>
<sequence length="488" mass="53324">MSAGMPLRVCDFHSCVRPKNKLSHAFDAEGGNEGVERVGGWEGDENADPNAGERVTKMAGEIKAKLQPLTPARTGDFTDDYWGVGGSHKKERESRTVSPTKEDVDIRRIYKKLVVANGGGMKSPRRGRTKSPMRLKKSAKKKNAKKRKAALKEAMLLEGKERQQLAGGDVREEVVRRVMEWRGRGGQVWERGVEEGKVWFGEGKTWAEERVGVLAQDLQGAKKIFVGGAGVMVALVVAVGLALLVGGGVVDVEQQRSLVGEVGEVGEVAMTMTEDVSLPEALLEPVGEILPFDIASVEIQGSSTLNWKVEGDVLGHEDLSSVFVSVFVDGESKYFGSVRPDAGSNLLDMSVDLMPLEEGMHSFLLTVTSNSKVPFSRHVSANFIYELGEAGSEVRDTIKLDILSPSMGERIKYEDFKGIVFDSFGVPDDALEKGGYVNLVLDNERFNIPFFEGEINLEGLGVGLHEVKMGFVLDLEVKDEVGVEFEIY</sequence>
<keyword evidence="2" id="KW-1133">Transmembrane helix</keyword>
<feature type="region of interest" description="Disordered" evidence="1">
    <location>
        <begin position="30"/>
        <end position="51"/>
    </location>
</feature>
<protein>
    <submittedName>
        <fullName evidence="3">Uncharacterized protein</fullName>
    </submittedName>
</protein>
<keyword evidence="2" id="KW-0472">Membrane</keyword>
<accession>A0A9W6ZF30</accession>